<name>A0A3N3ZM23_9MICC</name>
<dbReference type="OrthoDB" id="4881428at2"/>
<dbReference type="InterPro" id="IPR011042">
    <property type="entry name" value="6-blade_b-propeller_TolB-like"/>
</dbReference>
<dbReference type="RefSeq" id="WP_123826583.1">
    <property type="nucleotide sequence ID" value="NZ_RKMF01000019.1"/>
</dbReference>
<comment type="caution">
    <text evidence="1">The sequence shown here is derived from an EMBL/GenBank/DDBJ whole genome shotgun (WGS) entry which is preliminary data.</text>
</comment>
<dbReference type="PANTHER" id="PTHR46388:SF2">
    <property type="entry name" value="NHL REPEAT-CONTAINING PROTEIN 2"/>
    <property type="match status" value="1"/>
</dbReference>
<organism evidence="1 2">
    <name type="scientific">Kocuria soli</name>
    <dbReference type="NCBI Taxonomy" id="2485125"/>
    <lineage>
        <taxon>Bacteria</taxon>
        <taxon>Bacillati</taxon>
        <taxon>Actinomycetota</taxon>
        <taxon>Actinomycetes</taxon>
        <taxon>Micrococcales</taxon>
        <taxon>Micrococcaceae</taxon>
        <taxon>Kocuria</taxon>
    </lineage>
</organism>
<dbReference type="Proteomes" id="UP000270616">
    <property type="component" value="Unassembled WGS sequence"/>
</dbReference>
<reference evidence="1 2" key="1">
    <citation type="submission" date="2018-10" db="EMBL/GenBank/DDBJ databases">
        <title>Kocuria sp. M5W7-7, whole genome shotgun sequence.</title>
        <authorList>
            <person name="Tuo L."/>
        </authorList>
    </citation>
    <scope>NUCLEOTIDE SEQUENCE [LARGE SCALE GENOMIC DNA]</scope>
    <source>
        <strain evidence="1 2">M5W7-7</strain>
    </source>
</reference>
<sequence>MELSIGLPEGLLLKLSGGELTLFEKDWTTVRRQIDLSILEGAPIADITWSHKLWAAVVAVPDRHQLFRWDAYTNALVEFAGTGEPGRRDGRVAHAKFAATCGTIEDSEGRIWLVDRDSSSLRYLEFDLDKGDADPHVVTVIGRQGAGYVDGEAGQAKLSAPESVHILYDGSVVVADTGNNAVRVLDLETQELRTVLGGPELTQEDTDFTEDIVLNRPYLVEVADGELWVTDDNGRHHVEVVSV</sequence>
<evidence type="ECO:0000313" key="2">
    <source>
        <dbReference type="Proteomes" id="UP000270616"/>
    </source>
</evidence>
<proteinExistence type="predicted"/>
<dbReference type="Gene3D" id="2.120.10.30">
    <property type="entry name" value="TolB, C-terminal domain"/>
    <property type="match status" value="1"/>
</dbReference>
<evidence type="ECO:0000313" key="1">
    <source>
        <dbReference type="EMBL" id="ROZ61673.1"/>
    </source>
</evidence>
<dbReference type="SUPFAM" id="SSF63829">
    <property type="entry name" value="Calcium-dependent phosphotriesterase"/>
    <property type="match status" value="1"/>
</dbReference>
<accession>A0A3N3ZM23</accession>
<dbReference type="EMBL" id="RKMF01000019">
    <property type="protein sequence ID" value="ROZ61673.1"/>
    <property type="molecule type" value="Genomic_DNA"/>
</dbReference>
<gene>
    <name evidence="1" type="ORF">EDL96_12570</name>
</gene>
<keyword evidence="2" id="KW-1185">Reference proteome</keyword>
<dbReference type="AlphaFoldDB" id="A0A3N3ZM23"/>
<dbReference type="PANTHER" id="PTHR46388">
    <property type="entry name" value="NHL REPEAT-CONTAINING PROTEIN 2"/>
    <property type="match status" value="1"/>
</dbReference>
<protein>
    <submittedName>
        <fullName evidence="1">Integrase</fullName>
    </submittedName>
</protein>